<reference evidence="3" key="1">
    <citation type="journal article" date="2014" name="Proc. Natl. Acad. Sci. U.S.A.">
        <title>Extensive sampling of basidiomycete genomes demonstrates inadequacy of the white-rot/brown-rot paradigm for wood decay fungi.</title>
        <authorList>
            <person name="Riley R."/>
            <person name="Salamov A.A."/>
            <person name="Brown D.W."/>
            <person name="Nagy L.G."/>
            <person name="Floudas D."/>
            <person name="Held B.W."/>
            <person name="Levasseur A."/>
            <person name="Lombard V."/>
            <person name="Morin E."/>
            <person name="Otillar R."/>
            <person name="Lindquist E.A."/>
            <person name="Sun H."/>
            <person name="LaButti K.M."/>
            <person name="Schmutz J."/>
            <person name="Jabbour D."/>
            <person name="Luo H."/>
            <person name="Baker S.E."/>
            <person name="Pisabarro A.G."/>
            <person name="Walton J.D."/>
            <person name="Blanchette R.A."/>
            <person name="Henrissat B."/>
            <person name="Martin F."/>
            <person name="Cullen D."/>
            <person name="Hibbett D.S."/>
            <person name="Grigoriev I.V."/>
        </authorList>
    </citation>
    <scope>NUCLEOTIDE SEQUENCE [LARGE SCALE GENOMIC DNA]</scope>
    <source>
        <strain evidence="3">FD-172 SS1</strain>
    </source>
</reference>
<protein>
    <submittedName>
        <fullName evidence="2">Uncharacterized protein</fullName>
    </submittedName>
</protein>
<dbReference type="EMBL" id="KL198104">
    <property type="protein sequence ID" value="KDQ07566.1"/>
    <property type="molecule type" value="Genomic_DNA"/>
</dbReference>
<evidence type="ECO:0000313" key="3">
    <source>
        <dbReference type="Proteomes" id="UP000027195"/>
    </source>
</evidence>
<accession>A0A067M7K1</accession>
<gene>
    <name evidence="2" type="ORF">BOTBODRAFT_597043</name>
</gene>
<dbReference type="STRING" id="930990.A0A067M7K1"/>
<evidence type="ECO:0000256" key="1">
    <source>
        <dbReference type="SAM" id="MobiDB-lite"/>
    </source>
</evidence>
<dbReference type="HOGENOM" id="CLU_1461090_0_0_1"/>
<dbReference type="AlphaFoldDB" id="A0A067M7K1"/>
<name>A0A067M7K1_BOTB1</name>
<organism evidence="2 3">
    <name type="scientific">Botryobasidium botryosum (strain FD-172 SS1)</name>
    <dbReference type="NCBI Taxonomy" id="930990"/>
    <lineage>
        <taxon>Eukaryota</taxon>
        <taxon>Fungi</taxon>
        <taxon>Dikarya</taxon>
        <taxon>Basidiomycota</taxon>
        <taxon>Agaricomycotina</taxon>
        <taxon>Agaricomycetes</taxon>
        <taxon>Cantharellales</taxon>
        <taxon>Botryobasidiaceae</taxon>
        <taxon>Botryobasidium</taxon>
    </lineage>
</organism>
<sequence>MAIASALSIESSDSSIICKLGRPRPPATTYSGEFGFYSWGSDGLEYATRLFPQILQMLPVQLLESLTFRSTNDPEDMDAAPCIALLSGRPTLKTLSLSRFPRLLLHAFILTADSRTRLSPTPRVIDRQLPYQPGKIGPACLLSLVLYSRRTTIYLPTELPVYVPSNSRGSKQLTGRTHGSLLTRC</sequence>
<feature type="region of interest" description="Disordered" evidence="1">
    <location>
        <begin position="166"/>
        <end position="185"/>
    </location>
</feature>
<proteinExistence type="predicted"/>
<dbReference type="InParanoid" id="A0A067M7K1"/>
<feature type="compositionally biased region" description="Polar residues" evidence="1">
    <location>
        <begin position="166"/>
        <end position="177"/>
    </location>
</feature>
<keyword evidence="3" id="KW-1185">Reference proteome</keyword>
<dbReference type="Proteomes" id="UP000027195">
    <property type="component" value="Unassembled WGS sequence"/>
</dbReference>
<evidence type="ECO:0000313" key="2">
    <source>
        <dbReference type="EMBL" id="KDQ07566.1"/>
    </source>
</evidence>